<organism evidence="11 12">
    <name type="scientific">Dentiscutata erythropus</name>
    <dbReference type="NCBI Taxonomy" id="1348616"/>
    <lineage>
        <taxon>Eukaryota</taxon>
        <taxon>Fungi</taxon>
        <taxon>Fungi incertae sedis</taxon>
        <taxon>Mucoromycota</taxon>
        <taxon>Glomeromycotina</taxon>
        <taxon>Glomeromycetes</taxon>
        <taxon>Diversisporales</taxon>
        <taxon>Gigasporaceae</taxon>
        <taxon>Dentiscutata</taxon>
    </lineage>
</organism>
<dbReference type="GO" id="GO:0005634">
    <property type="term" value="C:nucleus"/>
    <property type="evidence" value="ECO:0007669"/>
    <property type="project" value="UniProtKB-SubCell"/>
</dbReference>
<accession>A0A9N9IEZ2</accession>
<dbReference type="AlphaFoldDB" id="A0A9N9IEZ2"/>
<keyword evidence="6" id="KW-0238">DNA-binding</keyword>
<dbReference type="Proteomes" id="UP000789405">
    <property type="component" value="Unassembled WGS sequence"/>
</dbReference>
<comment type="subcellular location">
    <subcellularLocation>
        <location evidence="1">Nucleus</location>
    </subcellularLocation>
</comment>
<feature type="domain" description="BED-type" evidence="10">
    <location>
        <begin position="52"/>
        <end position="104"/>
    </location>
</feature>
<dbReference type="GO" id="GO:0009791">
    <property type="term" value="P:post-embryonic development"/>
    <property type="evidence" value="ECO:0007669"/>
    <property type="project" value="UniProtKB-ARBA"/>
</dbReference>
<protein>
    <submittedName>
        <fullName evidence="11">26007_t:CDS:1</fullName>
    </submittedName>
</protein>
<comment type="caution">
    <text evidence="11">The sequence shown here is derived from an EMBL/GenBank/DDBJ whole genome shotgun (WGS) entry which is preliminary data.</text>
</comment>
<evidence type="ECO:0000256" key="4">
    <source>
        <dbReference type="ARBA" id="ARBA00022833"/>
    </source>
</evidence>
<evidence type="ECO:0000313" key="11">
    <source>
        <dbReference type="EMBL" id="CAG8731357.1"/>
    </source>
</evidence>
<dbReference type="InterPro" id="IPR052035">
    <property type="entry name" value="ZnF_BED_domain_contain"/>
</dbReference>
<dbReference type="SUPFAM" id="SSF57667">
    <property type="entry name" value="beta-beta-alpha zinc fingers"/>
    <property type="match status" value="1"/>
</dbReference>
<evidence type="ECO:0000256" key="8">
    <source>
        <dbReference type="ARBA" id="ARBA00023242"/>
    </source>
</evidence>
<evidence type="ECO:0000256" key="3">
    <source>
        <dbReference type="ARBA" id="ARBA00022771"/>
    </source>
</evidence>
<dbReference type="GO" id="GO:0003677">
    <property type="term" value="F:DNA binding"/>
    <property type="evidence" value="ECO:0007669"/>
    <property type="project" value="UniProtKB-KW"/>
</dbReference>
<dbReference type="Pfam" id="PF02892">
    <property type="entry name" value="zf-BED"/>
    <property type="match status" value="1"/>
</dbReference>
<dbReference type="InterPro" id="IPR003656">
    <property type="entry name" value="Znf_BED"/>
</dbReference>
<dbReference type="SUPFAM" id="SSF53098">
    <property type="entry name" value="Ribonuclease H-like"/>
    <property type="match status" value="1"/>
</dbReference>
<dbReference type="SMART" id="SM00614">
    <property type="entry name" value="ZnF_BED"/>
    <property type="match status" value="1"/>
</dbReference>
<evidence type="ECO:0000313" key="12">
    <source>
        <dbReference type="Proteomes" id="UP000789405"/>
    </source>
</evidence>
<dbReference type="PROSITE" id="PS50808">
    <property type="entry name" value="ZF_BED"/>
    <property type="match status" value="1"/>
</dbReference>
<gene>
    <name evidence="11" type="ORF">DERYTH_LOCUS15152</name>
</gene>
<keyword evidence="7" id="KW-0804">Transcription</keyword>
<dbReference type="InterPro" id="IPR008906">
    <property type="entry name" value="HATC_C_dom"/>
</dbReference>
<evidence type="ECO:0000256" key="2">
    <source>
        <dbReference type="ARBA" id="ARBA00022723"/>
    </source>
</evidence>
<keyword evidence="2" id="KW-0479">Metal-binding</keyword>
<keyword evidence="4" id="KW-0862">Zinc</keyword>
<feature type="non-terminal residue" evidence="11">
    <location>
        <position position="1"/>
    </location>
</feature>
<dbReference type="Pfam" id="PF05699">
    <property type="entry name" value="Dimer_Tnp_hAT"/>
    <property type="match status" value="1"/>
</dbReference>
<evidence type="ECO:0000256" key="1">
    <source>
        <dbReference type="ARBA" id="ARBA00004123"/>
    </source>
</evidence>
<dbReference type="GO" id="GO:0008270">
    <property type="term" value="F:zinc ion binding"/>
    <property type="evidence" value="ECO:0007669"/>
    <property type="project" value="UniProtKB-KW"/>
</dbReference>
<keyword evidence="8" id="KW-0539">Nucleus</keyword>
<sequence length="307" mass="34409">TVHTIEVQNIISTDAINIQNVIFTNSATSLLILVSPVSDNTTNATGLTTSSKNVSAVWEHFTILSKESKAKCDHCRSLLAYKKGTGISHLWRHLKSCTKYKRNNSLDIIIQDKLCFQFVEKAGFHKFLSSVLPCFSMSADTVNSNNTAIREFIDSALQDSITIKKELFHNCCLAHILNLIVKDGLKKISELIVKYVTNSEDSSIVSSFESQLDDFFEYFKKAQTSQPDSLQEVKQYLDENIVNKTTNVLEWWRLNKSQFSNLSAIVQDILAILATSIASEQMFSCADCIIDDKCTSLNSSTITALMY</sequence>
<proteinExistence type="predicted"/>
<evidence type="ECO:0000256" key="5">
    <source>
        <dbReference type="ARBA" id="ARBA00023015"/>
    </source>
</evidence>
<dbReference type="EMBL" id="CAJVPY010012036">
    <property type="protein sequence ID" value="CAG8731357.1"/>
    <property type="molecule type" value="Genomic_DNA"/>
</dbReference>
<keyword evidence="12" id="KW-1185">Reference proteome</keyword>
<evidence type="ECO:0000256" key="7">
    <source>
        <dbReference type="ARBA" id="ARBA00023163"/>
    </source>
</evidence>
<reference evidence="11" key="1">
    <citation type="submission" date="2021-06" db="EMBL/GenBank/DDBJ databases">
        <authorList>
            <person name="Kallberg Y."/>
            <person name="Tangrot J."/>
            <person name="Rosling A."/>
        </authorList>
    </citation>
    <scope>NUCLEOTIDE SEQUENCE</scope>
    <source>
        <strain evidence="11">MA453B</strain>
    </source>
</reference>
<keyword evidence="3 9" id="KW-0863">Zinc-finger</keyword>
<dbReference type="PANTHER" id="PTHR46481">
    <property type="entry name" value="ZINC FINGER BED DOMAIN-CONTAINING PROTEIN 4"/>
    <property type="match status" value="1"/>
</dbReference>
<dbReference type="OrthoDB" id="1937726at2759"/>
<dbReference type="GO" id="GO:0046983">
    <property type="term" value="F:protein dimerization activity"/>
    <property type="evidence" value="ECO:0007669"/>
    <property type="project" value="InterPro"/>
</dbReference>
<dbReference type="PANTHER" id="PTHR46481:SF10">
    <property type="entry name" value="ZINC FINGER BED DOMAIN-CONTAINING PROTEIN 39"/>
    <property type="match status" value="1"/>
</dbReference>
<evidence type="ECO:0000259" key="10">
    <source>
        <dbReference type="PROSITE" id="PS50808"/>
    </source>
</evidence>
<evidence type="ECO:0000256" key="6">
    <source>
        <dbReference type="ARBA" id="ARBA00023125"/>
    </source>
</evidence>
<keyword evidence="5" id="KW-0805">Transcription regulation</keyword>
<evidence type="ECO:0000256" key="9">
    <source>
        <dbReference type="PROSITE-ProRule" id="PRU00027"/>
    </source>
</evidence>
<dbReference type="InterPro" id="IPR012337">
    <property type="entry name" value="RNaseH-like_sf"/>
</dbReference>
<dbReference type="InterPro" id="IPR036236">
    <property type="entry name" value="Znf_C2H2_sf"/>
</dbReference>
<name>A0A9N9IEZ2_9GLOM</name>